<dbReference type="InterPro" id="IPR021109">
    <property type="entry name" value="Peptidase_aspartic_dom_sf"/>
</dbReference>
<keyword evidence="4" id="KW-1185">Reference proteome</keyword>
<reference evidence="3" key="1">
    <citation type="submission" date="2021-03" db="EMBL/GenBank/DDBJ databases">
        <title>Draft genome sequence of rust myrtle Austropuccinia psidii MF-1, a brazilian biotype.</title>
        <authorList>
            <person name="Quecine M.C."/>
            <person name="Pachon D.M.R."/>
            <person name="Bonatelli M.L."/>
            <person name="Correr F.H."/>
            <person name="Franceschini L.M."/>
            <person name="Leite T.F."/>
            <person name="Margarido G.R.A."/>
            <person name="Almeida C.A."/>
            <person name="Ferrarezi J.A."/>
            <person name="Labate C.A."/>
        </authorList>
    </citation>
    <scope>NUCLEOTIDE SEQUENCE</scope>
    <source>
        <strain evidence="3">MF-1</strain>
    </source>
</reference>
<dbReference type="InterPro" id="IPR032567">
    <property type="entry name" value="RTL1-rel"/>
</dbReference>
<dbReference type="InterPro" id="IPR005162">
    <property type="entry name" value="Retrotrans_gag_dom"/>
</dbReference>
<gene>
    <name evidence="3" type="ORF">O181_021625</name>
</gene>
<feature type="domain" description="Retrotransposon gag" evidence="2">
    <location>
        <begin position="69"/>
        <end position="164"/>
    </location>
</feature>
<proteinExistence type="predicted"/>
<dbReference type="PANTHER" id="PTHR15503:SF36">
    <property type="entry name" value="RETROTRANSPOSON GAG-LIKE PROTEIN 5"/>
    <property type="match status" value="1"/>
</dbReference>
<accession>A0A9Q3CEY6</accession>
<dbReference type="Gene3D" id="2.40.70.10">
    <property type="entry name" value="Acid Proteases"/>
    <property type="match status" value="1"/>
</dbReference>
<name>A0A9Q3CEY6_9BASI</name>
<feature type="compositionally biased region" description="Low complexity" evidence="1">
    <location>
        <begin position="217"/>
        <end position="227"/>
    </location>
</feature>
<protein>
    <recommendedName>
        <fullName evidence="2">Retrotransposon gag domain-containing protein</fullName>
    </recommendedName>
</protein>
<evidence type="ECO:0000256" key="1">
    <source>
        <dbReference type="SAM" id="MobiDB-lite"/>
    </source>
</evidence>
<evidence type="ECO:0000313" key="4">
    <source>
        <dbReference type="Proteomes" id="UP000765509"/>
    </source>
</evidence>
<evidence type="ECO:0000259" key="2">
    <source>
        <dbReference type="Pfam" id="PF03732"/>
    </source>
</evidence>
<dbReference type="EMBL" id="AVOT02006568">
    <property type="protein sequence ID" value="MBW0481910.1"/>
    <property type="molecule type" value="Genomic_DNA"/>
</dbReference>
<feature type="compositionally biased region" description="Basic and acidic residues" evidence="1">
    <location>
        <begin position="1"/>
        <end position="18"/>
    </location>
</feature>
<dbReference type="Pfam" id="PF03732">
    <property type="entry name" value="Retrotrans_gag"/>
    <property type="match status" value="1"/>
</dbReference>
<feature type="region of interest" description="Disordered" evidence="1">
    <location>
        <begin position="198"/>
        <end position="247"/>
    </location>
</feature>
<sequence>MEGEAPSRKEGRGPRRSDSFSGTPSIKAPECFDGTQPFKVRSFIQYCKLIFHNDPAKFSQDRKKVFQVSSLLIGRVAKWIEPYLSNLTNQDPSYLPNTWKLFKSQLFTLFGDPNEDRKAEVELDALRIKEGGHVSLYISESRSLVSRIGHWGERALIHHFRKGLPSRILDHLASHPSRIESLQDLMAITLELDTRYHERHKEKSHHQEKKPEASKVNSSHPQSSPNSNKKKKNFQKRDKPHSSLLKKDFKLMGSEKERIIKEGLCAYCGEKHSLEAVKAMEIHSLGPQYVISMPYPIYGNFAISIIISQIGQCNSLWPSWSIHHLGPPWPLQHYQAFPGQFQILGTLGYCPVIKAGHPEDSSRLKKKCVNLKLPVKPSSHHWLFLTHSIPPTDYWQLILKGYSSGSSKTIFQVSVLNKSTLATTSIQYSLDSSRTVFHSYTMGTSFNPVHLPIWKVNDTPKGEDLILGFDFLNHFNPSINWGKGLITFNADHKYYYDTLKSFSKNLSSAKLCAGLVGDSRAPSFPSSVHIPSLNSHQSLLSSRDEVFKEIQDVGEDNYVSSLHLFFGNMDLPPSSYHDSLEELWDEEEEPEEIKMVMKVVPSVYHQYLDVFSKLKAEKLPPHMPVIVISIWRGLYLKLG</sequence>
<dbReference type="AlphaFoldDB" id="A0A9Q3CEY6"/>
<organism evidence="3 4">
    <name type="scientific">Austropuccinia psidii MF-1</name>
    <dbReference type="NCBI Taxonomy" id="1389203"/>
    <lineage>
        <taxon>Eukaryota</taxon>
        <taxon>Fungi</taxon>
        <taxon>Dikarya</taxon>
        <taxon>Basidiomycota</taxon>
        <taxon>Pucciniomycotina</taxon>
        <taxon>Pucciniomycetes</taxon>
        <taxon>Pucciniales</taxon>
        <taxon>Sphaerophragmiaceae</taxon>
        <taxon>Austropuccinia</taxon>
    </lineage>
</organism>
<feature type="compositionally biased region" description="Basic and acidic residues" evidence="1">
    <location>
        <begin position="235"/>
        <end position="247"/>
    </location>
</feature>
<dbReference type="PANTHER" id="PTHR15503">
    <property type="entry name" value="LDOC1 RELATED"/>
    <property type="match status" value="1"/>
</dbReference>
<comment type="caution">
    <text evidence="3">The sequence shown here is derived from an EMBL/GenBank/DDBJ whole genome shotgun (WGS) entry which is preliminary data.</text>
</comment>
<feature type="region of interest" description="Disordered" evidence="1">
    <location>
        <begin position="1"/>
        <end position="28"/>
    </location>
</feature>
<evidence type="ECO:0000313" key="3">
    <source>
        <dbReference type="EMBL" id="MBW0481910.1"/>
    </source>
</evidence>
<dbReference type="Proteomes" id="UP000765509">
    <property type="component" value="Unassembled WGS sequence"/>
</dbReference>